<dbReference type="Pfam" id="PF13459">
    <property type="entry name" value="Fer4_15"/>
    <property type="match status" value="1"/>
</dbReference>
<dbReference type="InterPro" id="IPR001080">
    <property type="entry name" value="3Fe4S_ferredoxin"/>
</dbReference>
<keyword evidence="7" id="KW-0003">3Fe-4S</keyword>
<name>A0ABS6KQX7_9MYCO</name>
<keyword evidence="2 8" id="KW-0813">Transport</keyword>
<evidence type="ECO:0000313" key="11">
    <source>
        <dbReference type="Proteomes" id="UP000812982"/>
    </source>
</evidence>
<organism evidence="10 11">
    <name type="scientific">[Mycobacterium] fortunisiensis</name>
    <dbReference type="NCBI Taxonomy" id="2600579"/>
    <lineage>
        <taxon>Bacteria</taxon>
        <taxon>Bacillati</taxon>
        <taxon>Actinomycetota</taxon>
        <taxon>Actinomycetes</taxon>
        <taxon>Mycobacteriales</taxon>
        <taxon>Mycobacteriaceae</taxon>
        <taxon>Mycolicibacterium</taxon>
    </lineage>
</organism>
<accession>A0ABS6KQX7</accession>
<keyword evidence="3 8" id="KW-0479">Metal-binding</keyword>
<evidence type="ECO:0000256" key="4">
    <source>
        <dbReference type="ARBA" id="ARBA00022982"/>
    </source>
</evidence>
<evidence type="ECO:0000256" key="5">
    <source>
        <dbReference type="ARBA" id="ARBA00023004"/>
    </source>
</evidence>
<keyword evidence="11" id="KW-1185">Reference proteome</keyword>
<comment type="caution">
    <text evidence="10">The sequence shown here is derived from an EMBL/GenBank/DDBJ whole genome shotgun (WGS) entry which is preliminary data.</text>
</comment>
<dbReference type="Proteomes" id="UP000812982">
    <property type="component" value="Unassembled WGS sequence"/>
</dbReference>
<keyword evidence="6 8" id="KW-0411">Iron-sulfur</keyword>
<dbReference type="InterPro" id="IPR017896">
    <property type="entry name" value="4Fe4S_Fe-S-bd"/>
</dbReference>
<evidence type="ECO:0000256" key="6">
    <source>
        <dbReference type="ARBA" id="ARBA00023014"/>
    </source>
</evidence>
<evidence type="ECO:0000259" key="9">
    <source>
        <dbReference type="PROSITE" id="PS51379"/>
    </source>
</evidence>
<evidence type="ECO:0000256" key="3">
    <source>
        <dbReference type="ARBA" id="ARBA00022723"/>
    </source>
</evidence>
<evidence type="ECO:0000256" key="2">
    <source>
        <dbReference type="ARBA" id="ARBA00022448"/>
    </source>
</evidence>
<dbReference type="PANTHER" id="PTHR36923">
    <property type="entry name" value="FERREDOXIN"/>
    <property type="match status" value="1"/>
</dbReference>
<dbReference type="PANTHER" id="PTHR36923:SF3">
    <property type="entry name" value="FERREDOXIN"/>
    <property type="match status" value="1"/>
</dbReference>
<sequence length="67" mass="7353">MRVRVDEDRCAGHGMCLTLCPEVFEMSDDGWAVADPEEVPAGLEDAAREAIDNCPERAISEISENTE</sequence>
<dbReference type="PROSITE" id="PS51379">
    <property type="entry name" value="4FE4S_FER_2"/>
    <property type="match status" value="1"/>
</dbReference>
<reference evidence="10 11" key="1">
    <citation type="journal article" date="2021" name="Sci. Rep.">
        <title>Phenotypic and genomic hallmarks of a novel, potentially pathogenic rapidly growing Mycobacterium species related to the Mycobacterium fortuitum complex.</title>
        <authorList>
            <person name="Gharbi R."/>
            <person name="Khanna V."/>
            <person name="Frigui W."/>
            <person name="Mhenni B."/>
            <person name="Brosch R."/>
            <person name="Mardassi H."/>
        </authorList>
    </citation>
    <scope>NUCLEOTIDE SEQUENCE [LARGE SCALE GENOMIC DNA]</scope>
    <source>
        <strain evidence="10 11">TNTM28</strain>
    </source>
</reference>
<dbReference type="PRINTS" id="PR00352">
    <property type="entry name" value="3FE4SFRDOXIN"/>
</dbReference>
<gene>
    <name evidence="10" type="ORF">FR943_19275</name>
</gene>
<dbReference type="EMBL" id="VOMB01000021">
    <property type="protein sequence ID" value="MBU9765973.1"/>
    <property type="molecule type" value="Genomic_DNA"/>
</dbReference>
<comment type="cofactor">
    <cofactor evidence="1">
        <name>[3Fe-4S] cluster</name>
        <dbReference type="ChEBI" id="CHEBI:21137"/>
    </cofactor>
</comment>
<comment type="function">
    <text evidence="8">Ferredoxins are iron-sulfur proteins that transfer electrons in a wide variety of metabolic reactions.</text>
</comment>
<dbReference type="RefSeq" id="WP_217159833.1">
    <property type="nucleotide sequence ID" value="NZ_VOMB01000021.1"/>
</dbReference>
<keyword evidence="4 8" id="KW-0249">Electron transport</keyword>
<evidence type="ECO:0000256" key="8">
    <source>
        <dbReference type="RuleBase" id="RU368020"/>
    </source>
</evidence>
<feature type="domain" description="4Fe-4S ferredoxin-type" evidence="9">
    <location>
        <begin position="1"/>
        <end position="29"/>
    </location>
</feature>
<evidence type="ECO:0000256" key="7">
    <source>
        <dbReference type="ARBA" id="ARBA00023291"/>
    </source>
</evidence>
<protein>
    <recommendedName>
        <fullName evidence="8">Ferredoxin</fullName>
    </recommendedName>
</protein>
<keyword evidence="5 8" id="KW-0408">Iron</keyword>
<evidence type="ECO:0000313" key="10">
    <source>
        <dbReference type="EMBL" id="MBU9765973.1"/>
    </source>
</evidence>
<dbReference type="InterPro" id="IPR051269">
    <property type="entry name" value="Fe-S_cluster_ET"/>
</dbReference>
<proteinExistence type="predicted"/>
<evidence type="ECO:0000256" key="1">
    <source>
        <dbReference type="ARBA" id="ARBA00001927"/>
    </source>
</evidence>